<organism evidence="2 4">
    <name type="scientific">Bacteroides thetaiotaomicron</name>
    <dbReference type="NCBI Taxonomy" id="818"/>
    <lineage>
        <taxon>Bacteria</taxon>
        <taxon>Pseudomonadati</taxon>
        <taxon>Bacteroidota</taxon>
        <taxon>Bacteroidia</taxon>
        <taxon>Bacteroidales</taxon>
        <taxon>Bacteroidaceae</taxon>
        <taxon>Bacteroides</taxon>
    </lineage>
</organism>
<dbReference type="SMART" id="SM00507">
    <property type="entry name" value="HNHc"/>
    <property type="match status" value="1"/>
</dbReference>
<dbReference type="GO" id="GO:0008270">
    <property type="term" value="F:zinc ion binding"/>
    <property type="evidence" value="ECO:0007669"/>
    <property type="project" value="InterPro"/>
</dbReference>
<dbReference type="Proteomes" id="UP001156216">
    <property type="component" value="Chromosome"/>
</dbReference>
<evidence type="ECO:0000313" key="3">
    <source>
        <dbReference type="EMBL" id="UYU72396.1"/>
    </source>
</evidence>
<dbReference type="InterPro" id="IPR003615">
    <property type="entry name" value="HNH_nuc"/>
</dbReference>
<reference evidence="3" key="2">
    <citation type="submission" date="2021-06" db="EMBL/GenBank/DDBJ databases">
        <title>Interrogation of the integrated mobile genetic elements in gut-associated Bacteroides with a consensus prediction approach.</title>
        <authorList>
            <person name="Campbell D.E."/>
            <person name="Leigh J.R."/>
            <person name="Kim T."/>
            <person name="England W."/>
            <person name="Whitaker R.J."/>
            <person name="Degnan P.H."/>
        </authorList>
    </citation>
    <scope>NUCLEOTIDE SEQUENCE</scope>
    <source>
        <strain evidence="3">VPI-BTDOT2</strain>
    </source>
</reference>
<dbReference type="EMBL" id="AP022660">
    <property type="protein sequence ID" value="BCA49060.1"/>
    <property type="molecule type" value="Genomic_DNA"/>
</dbReference>
<feature type="domain" description="HNH nuclease" evidence="1">
    <location>
        <begin position="159"/>
        <end position="225"/>
    </location>
</feature>
<gene>
    <name evidence="2" type="ORF">BatF92_10020</name>
    <name evidence="3" type="ORF">KQP59_04620</name>
</gene>
<keyword evidence="3" id="KW-0378">Hydrolase</keyword>
<accession>A0A679H7R3</accession>
<dbReference type="Pfam" id="PF01844">
    <property type="entry name" value="HNH"/>
    <property type="match status" value="1"/>
</dbReference>
<protein>
    <submittedName>
        <fullName evidence="3">HNH endonuclease</fullName>
    </submittedName>
</protein>
<name>A0A679H7R3_BACT4</name>
<sequence length="257" mass="30051">MAKKQITPTSESIRKAYIQEFLKRKADAEAFANFTETELATFIRKYDSANFSGIYECLDHNFYDRVRDKIAINRKMAALDEETGLMYSIHLKTYSQFLESKAFKNLYKCKINTESYAPYPGITPPSFSEQQPTHKFREETEGERRHLLKEMDIVYRNPQLRQQCLDKYGYQCQCCGMDFATVYGKKLGTNFIEVHHLKPISSYETDGVPENFVDNLIPLCSNCHSMIHHINDSEYPLRDLREAYKGEKKTIKIWKEG</sequence>
<evidence type="ECO:0000313" key="2">
    <source>
        <dbReference type="EMBL" id="BCA49060.1"/>
    </source>
</evidence>
<dbReference type="AlphaFoldDB" id="A0A679H7R3"/>
<dbReference type="EMBL" id="CP083681">
    <property type="protein sequence ID" value="UYU72396.1"/>
    <property type="molecule type" value="Genomic_DNA"/>
</dbReference>
<keyword evidence="3" id="KW-0540">Nuclease</keyword>
<dbReference type="CDD" id="cd00085">
    <property type="entry name" value="HNHc"/>
    <property type="match status" value="1"/>
</dbReference>
<evidence type="ECO:0000259" key="1">
    <source>
        <dbReference type="SMART" id="SM00507"/>
    </source>
</evidence>
<dbReference type="Proteomes" id="UP000500882">
    <property type="component" value="Chromosome"/>
</dbReference>
<proteinExistence type="predicted"/>
<dbReference type="Gene3D" id="1.10.30.50">
    <property type="match status" value="1"/>
</dbReference>
<evidence type="ECO:0000313" key="4">
    <source>
        <dbReference type="Proteomes" id="UP000500882"/>
    </source>
</evidence>
<dbReference type="RefSeq" id="WP_132060833.1">
    <property type="nucleotide sequence ID" value="NZ_AP022660.1"/>
</dbReference>
<dbReference type="InterPro" id="IPR002711">
    <property type="entry name" value="HNH"/>
</dbReference>
<dbReference type="GO" id="GO:0003676">
    <property type="term" value="F:nucleic acid binding"/>
    <property type="evidence" value="ECO:0007669"/>
    <property type="project" value="InterPro"/>
</dbReference>
<reference evidence="2 4" key="1">
    <citation type="submission" date="2020-02" db="EMBL/GenBank/DDBJ databases">
        <title>Whole-genome sequencing and comparative analysis of the genomes of Bacteroides thetaiotaomicron and Escherichia coli isolated from a healthy resident in Vietnam.</title>
        <authorList>
            <person name="Mohsin M."/>
            <person name="Tanaka K."/>
            <person name="Kawahara R."/>
            <person name="Kondo S."/>
            <person name="Noguchi H."/>
            <person name="Motooka D."/>
            <person name="Nakamura S."/>
            <person name="Khong D.T."/>
            <person name="Nguyen T.N."/>
            <person name="Tran H.T."/>
            <person name="Yamamoto Y."/>
        </authorList>
    </citation>
    <scope>NUCLEOTIDE SEQUENCE [LARGE SCALE GENOMIC DNA]</scope>
    <source>
        <strain evidence="2 4">F9-2</strain>
    </source>
</reference>
<dbReference type="GO" id="GO:0004519">
    <property type="term" value="F:endonuclease activity"/>
    <property type="evidence" value="ECO:0007669"/>
    <property type="project" value="UniProtKB-KW"/>
</dbReference>
<keyword evidence="3" id="KW-0255">Endonuclease</keyword>